<reference evidence="4 5" key="1">
    <citation type="submission" date="2015-06" db="EMBL/GenBank/DDBJ databases">
        <title>Draft genome sequence of the purine-degrading Clostridium cylindrosporum HC-1 (DSM 605).</title>
        <authorList>
            <person name="Poehlein A."/>
            <person name="Schiel-Bengelsdorf B."/>
            <person name="Bengelsdorf F."/>
            <person name="Daniel R."/>
            <person name="Duerre P."/>
        </authorList>
    </citation>
    <scope>NUCLEOTIDE SEQUENCE [LARGE SCALE GENOMIC DNA]</scope>
    <source>
        <strain evidence="4 5">DSM 605</strain>
    </source>
</reference>
<dbReference type="STRING" id="1121307.CLCY_1c03310"/>
<sequence length="550" mass="61684">MFTIPFKKLFNKKLVASVLCSTLLLGTVSIKLSSNKEVSSFGDTKVVHAETKPNAEFRSAWVSTIWNLDFKQTNGSASAFKSEYTRVLNAFNSMNMNAVTFQVRPANDAFYPSTLNPWSKYLTGTQGKSPEAGFDPLAYMVSETHKKGMEFHAWFNPYRVTESAQTGKTKEQILATLSSNNFARKNPDAVMLYNGKLYLNPGEPKAQQFVIDTVMEVVKKYDIDAVHFDDYFYPYGGFKTTNPDIATYKKYGTGFSSIENWRRNNIDNLIKNLNTQIKSAKSDVKFGISPFGIWGSKSKHPSGSPEGEGSAVSSGSLSSYDDIFADTRKWVKNNWIDYITPQLYWSMNNSISSYKVLVDWWGNVVQGTKCNLYIGHAVYKYRDGEANTNEVADWKNPSEIPNQITYSRNNANVKGSSFFSLRDLESNIVGFKTTLVSSFYTSKVSIPGSVSVTPSYPTEKLRVYSTGVSNRLVWIDSKTSTSKSYNIYRFTGSEAVNTQSTTHLLKTVNRSGSATYLAYNDTTIKLSTKYTYIIEALDSSGNIIKQFKIN</sequence>
<name>A0A0J8D5J3_CLOCY</name>
<dbReference type="OrthoDB" id="43070at2"/>
<feature type="region of interest" description="Disordered" evidence="2">
    <location>
        <begin position="297"/>
        <end position="316"/>
    </location>
</feature>
<dbReference type="InterPro" id="IPR013783">
    <property type="entry name" value="Ig-like_fold"/>
</dbReference>
<feature type="domain" description="Glycosyl hydrolase-like 10" evidence="3">
    <location>
        <begin position="56"/>
        <end position="383"/>
    </location>
</feature>
<protein>
    <recommendedName>
        <fullName evidence="3">Glycosyl hydrolase-like 10 domain-containing protein</fullName>
    </recommendedName>
</protein>
<dbReference type="Proteomes" id="UP000036756">
    <property type="component" value="Unassembled WGS sequence"/>
</dbReference>
<dbReference type="InterPro" id="IPR017853">
    <property type="entry name" value="GH"/>
</dbReference>
<dbReference type="Gene3D" id="3.20.20.80">
    <property type="entry name" value="Glycosidases"/>
    <property type="match status" value="1"/>
</dbReference>
<dbReference type="InterPro" id="IPR003790">
    <property type="entry name" value="GHL10"/>
</dbReference>
<accession>A0A0J8D5J3</accession>
<gene>
    <name evidence="4" type="ORF">CLCY_1c03310</name>
</gene>
<evidence type="ECO:0000256" key="1">
    <source>
        <dbReference type="ARBA" id="ARBA00022729"/>
    </source>
</evidence>
<dbReference type="EMBL" id="LFVU01000028">
    <property type="protein sequence ID" value="KMT21097.1"/>
    <property type="molecule type" value="Genomic_DNA"/>
</dbReference>
<dbReference type="AlphaFoldDB" id="A0A0J8D5J3"/>
<proteinExistence type="predicted"/>
<evidence type="ECO:0000259" key="3">
    <source>
        <dbReference type="Pfam" id="PF02638"/>
    </source>
</evidence>
<organism evidence="4 5">
    <name type="scientific">Clostridium cylindrosporum DSM 605</name>
    <dbReference type="NCBI Taxonomy" id="1121307"/>
    <lineage>
        <taxon>Bacteria</taxon>
        <taxon>Bacillati</taxon>
        <taxon>Bacillota</taxon>
        <taxon>Clostridia</taxon>
        <taxon>Eubacteriales</taxon>
        <taxon>Clostridiaceae</taxon>
        <taxon>Clostridium</taxon>
    </lineage>
</organism>
<keyword evidence="5" id="KW-1185">Reference proteome</keyword>
<dbReference type="SUPFAM" id="SSF51445">
    <property type="entry name" value="(Trans)glycosidases"/>
    <property type="match status" value="1"/>
</dbReference>
<feature type="compositionally biased region" description="Low complexity" evidence="2">
    <location>
        <begin position="301"/>
        <end position="316"/>
    </location>
</feature>
<dbReference type="PANTHER" id="PTHR43405">
    <property type="entry name" value="GLYCOSYL HYDROLASE DIGH"/>
    <property type="match status" value="1"/>
</dbReference>
<evidence type="ECO:0000256" key="2">
    <source>
        <dbReference type="SAM" id="MobiDB-lite"/>
    </source>
</evidence>
<dbReference type="Pfam" id="PF02638">
    <property type="entry name" value="GHL10"/>
    <property type="match status" value="1"/>
</dbReference>
<dbReference type="RefSeq" id="WP_048571482.1">
    <property type="nucleotide sequence ID" value="NZ_LFVU01000028.1"/>
</dbReference>
<keyword evidence="1" id="KW-0732">Signal</keyword>
<dbReference type="InterPro" id="IPR052177">
    <property type="entry name" value="Divisome_Glycosyl_Hydrolase"/>
</dbReference>
<dbReference type="Gene3D" id="2.60.40.10">
    <property type="entry name" value="Immunoglobulins"/>
    <property type="match status" value="1"/>
</dbReference>
<comment type="caution">
    <text evidence="4">The sequence shown here is derived from an EMBL/GenBank/DDBJ whole genome shotgun (WGS) entry which is preliminary data.</text>
</comment>
<dbReference type="PANTHER" id="PTHR43405:SF1">
    <property type="entry name" value="GLYCOSYL HYDROLASE DIGH"/>
    <property type="match status" value="1"/>
</dbReference>
<evidence type="ECO:0000313" key="5">
    <source>
        <dbReference type="Proteomes" id="UP000036756"/>
    </source>
</evidence>
<dbReference type="PATRIC" id="fig|1121307.3.peg.696"/>
<evidence type="ECO:0000313" key="4">
    <source>
        <dbReference type="EMBL" id="KMT21097.1"/>
    </source>
</evidence>